<proteinExistence type="predicted"/>
<gene>
    <name evidence="1" type="ORF">FHK92_21030</name>
</gene>
<evidence type="ECO:0000313" key="1">
    <source>
        <dbReference type="EMBL" id="MBA1380256.1"/>
    </source>
</evidence>
<comment type="caution">
    <text evidence="1">The sequence shown here is derived from an EMBL/GenBank/DDBJ whole genome shotgun (WGS) entry which is preliminary data.</text>
</comment>
<sequence length="190" mass="21623">MDAARSIPAYERVKFASLDNVLQLALANDALDRFLVGEPFYFQEARNDNAEPQNVVAAFDQLVLRYWQQTHDSQFPGRFVAALLKILATYPDRNRAIYVAAVWVWYYRFCLSKKQAQPEGLYADLFEIDMGAVALALQRQLELNKAELVQDTRWAGGTWNSQNGLWGPLMRTALVVRDKLGGPDFVPVNH</sequence>
<name>A0A7V8UET3_9PSED</name>
<reference evidence="1 2" key="1">
    <citation type="submission" date="2019-06" db="EMBL/GenBank/DDBJ databases">
        <title>Analysis of the biodiversity of Brassica napus bacterial endophytes for the selection of potential efficient biofertilizers for rapeseed crops.</title>
        <authorList>
            <person name="Jimenez-Gomez A."/>
            <person name="Saati-Santamaria Z."/>
            <person name="Menendez E."/>
            <person name="Rivas R."/>
            <person name="Mateos P.F."/>
            <person name="Velazquez E."/>
            <person name="Garcia-Fraile P."/>
        </authorList>
    </citation>
    <scope>NUCLEOTIDE SEQUENCE [LARGE SCALE GENOMIC DNA]</scope>
    <source>
        <strain evidence="1 2">CDVBN10</strain>
    </source>
</reference>
<dbReference type="AlphaFoldDB" id="A0A7V8UET3"/>
<accession>A0A7V8UET3</accession>
<dbReference type="Proteomes" id="UP000572407">
    <property type="component" value="Unassembled WGS sequence"/>
</dbReference>
<dbReference type="EMBL" id="VDLV01000040">
    <property type="protein sequence ID" value="MBA1380256.1"/>
    <property type="molecule type" value="Genomic_DNA"/>
</dbReference>
<organism evidence="1 2">
    <name type="scientific">Pseudomonas brassicacearum subsp. neoaurantiaca</name>
    <dbReference type="NCBI Taxonomy" id="494916"/>
    <lineage>
        <taxon>Bacteria</taxon>
        <taxon>Pseudomonadati</taxon>
        <taxon>Pseudomonadota</taxon>
        <taxon>Gammaproteobacteria</taxon>
        <taxon>Pseudomonadales</taxon>
        <taxon>Pseudomonadaceae</taxon>
        <taxon>Pseudomonas</taxon>
    </lineage>
</organism>
<evidence type="ECO:0000313" key="2">
    <source>
        <dbReference type="Proteomes" id="UP000572407"/>
    </source>
</evidence>
<protein>
    <submittedName>
        <fullName evidence="1">Uncharacterized protein</fullName>
    </submittedName>
</protein>